<dbReference type="UniPathway" id="UPA00241">
    <property type="reaction ID" value="UER00353"/>
</dbReference>
<dbReference type="GO" id="GO:0015941">
    <property type="term" value="P:pantothenate catabolic process"/>
    <property type="evidence" value="ECO:0007669"/>
    <property type="project" value="InterPro"/>
</dbReference>
<comment type="catalytic activity">
    <reaction evidence="3 4">
        <text>(R)-4'-phosphopantothenate + L-cysteine + CTP = N-[(R)-4-phosphopantothenoyl]-L-cysteine + CMP + diphosphate + H(+)</text>
        <dbReference type="Rhea" id="RHEA:19397"/>
        <dbReference type="ChEBI" id="CHEBI:10986"/>
        <dbReference type="ChEBI" id="CHEBI:15378"/>
        <dbReference type="ChEBI" id="CHEBI:33019"/>
        <dbReference type="ChEBI" id="CHEBI:35235"/>
        <dbReference type="ChEBI" id="CHEBI:37563"/>
        <dbReference type="ChEBI" id="CHEBI:59458"/>
        <dbReference type="ChEBI" id="CHEBI:60377"/>
        <dbReference type="EC" id="6.3.2.5"/>
    </reaction>
</comment>
<dbReference type="OrthoDB" id="9802554at2"/>
<dbReference type="GO" id="GO:0004633">
    <property type="term" value="F:phosphopantothenoylcysteine decarboxylase activity"/>
    <property type="evidence" value="ECO:0007669"/>
    <property type="project" value="UniProtKB-UniRule"/>
</dbReference>
<dbReference type="InterPro" id="IPR003382">
    <property type="entry name" value="Flavoprotein"/>
</dbReference>
<dbReference type="GO" id="GO:0015937">
    <property type="term" value="P:coenzyme A biosynthetic process"/>
    <property type="evidence" value="ECO:0007669"/>
    <property type="project" value="UniProtKB-UniRule"/>
</dbReference>
<proteinExistence type="inferred from homology"/>
<dbReference type="Proteomes" id="UP000242645">
    <property type="component" value="Chromosome"/>
</dbReference>
<dbReference type="NCBIfam" id="TIGR00521">
    <property type="entry name" value="coaBC_dfp"/>
    <property type="match status" value="1"/>
</dbReference>
<sequence length="413" mass="44605">MTPIDTTFNASTRFVNHRLHLGVCGSVACYKAADLLRAWHKLGIHVSVTLTAAAQRFVAPLLFESLGAMPVYQGMFSPGDNIFAHLEPGQSAEAYVIAPASADALSRLVHGAASDMLSAQALAFDKTLIIAPAMNPRMWAHRATRANAALLQERGIVIIEPACGDTACGNEGQGRLADLSDIFLAVLRALAPQDMAGRKVLVTLGPTREPWDGARFWSNPSSGRMGTAMAVCAWLRGAEVTAVCGPGEAIWLPPGIVRINVGSAREMFAAARDSWPQMDMGMFVAAVADFFPKSLGPDKFKKSETPQGFSIEFCPNPDILQTLAAHRRPDQKLLGFAAESTPDMESLLPLTREKRLRKNADLLAANRINAQGSGFGSHTNRMAVIDAHGHEVIWPEQSKADVAWDLCSWLLRI</sequence>
<evidence type="ECO:0000313" key="8">
    <source>
        <dbReference type="Proteomes" id="UP000242645"/>
    </source>
</evidence>
<keyword evidence="3" id="KW-0460">Magnesium</keyword>
<dbReference type="AlphaFoldDB" id="A0A1J1DPI8"/>
<dbReference type="Pfam" id="PF04127">
    <property type="entry name" value="DFP"/>
    <property type="match status" value="1"/>
</dbReference>
<feature type="binding site" evidence="3">
    <location>
        <position position="299"/>
    </location>
    <ligand>
        <name>CTP</name>
        <dbReference type="ChEBI" id="CHEBI:37563"/>
    </ligand>
</feature>
<name>A0A1J1DPI8_9BACT</name>
<evidence type="ECO:0000256" key="4">
    <source>
        <dbReference type="RuleBase" id="RU364078"/>
    </source>
</evidence>
<dbReference type="GO" id="GO:0046872">
    <property type="term" value="F:metal ion binding"/>
    <property type="evidence" value="ECO:0007669"/>
    <property type="project" value="UniProtKB-KW"/>
</dbReference>
<feature type="active site" description="Proton donor" evidence="3">
    <location>
        <position position="168"/>
    </location>
</feature>
<dbReference type="InterPro" id="IPR036551">
    <property type="entry name" value="Flavin_trans-like"/>
</dbReference>
<dbReference type="EC" id="4.1.1.36" evidence="3"/>
<evidence type="ECO:0000256" key="2">
    <source>
        <dbReference type="ARBA" id="ARBA00023239"/>
    </source>
</evidence>
<dbReference type="SUPFAM" id="SSF52507">
    <property type="entry name" value="Homo-oligomeric flavin-containing Cys decarboxylases, HFCD"/>
    <property type="match status" value="1"/>
</dbReference>
<evidence type="ECO:0000313" key="7">
    <source>
        <dbReference type="EMBL" id="BAV91759.1"/>
    </source>
</evidence>
<dbReference type="HAMAP" id="MF_02225">
    <property type="entry name" value="CoaBC"/>
    <property type="match status" value="1"/>
</dbReference>
<gene>
    <name evidence="3 7" type="primary">coaBC</name>
    <name evidence="7" type="ORF">RSDT_0247</name>
</gene>
<accession>A0A1J1DPI8</accession>
<comment type="function">
    <text evidence="3">Catalyzes two sequential steps in the biosynthesis of coenzyme A. In the first step cysteine is conjugated to 4'-phosphopantothenate to form 4-phosphopantothenoylcysteine. In the second step the latter compound is decarboxylated to form 4'-phosphopantotheine.</text>
</comment>
<dbReference type="EMBL" id="AP017368">
    <property type="protein sequence ID" value="BAV91759.1"/>
    <property type="molecule type" value="Genomic_DNA"/>
</dbReference>
<organism evidence="7 8">
    <name type="scientific">Candidatus Desulfovibrio trichonymphae</name>
    <dbReference type="NCBI Taxonomy" id="1725232"/>
    <lineage>
        <taxon>Bacteria</taxon>
        <taxon>Pseudomonadati</taxon>
        <taxon>Thermodesulfobacteriota</taxon>
        <taxon>Desulfovibrionia</taxon>
        <taxon>Desulfovibrionales</taxon>
        <taxon>Desulfovibrionaceae</taxon>
        <taxon>Desulfovibrio</taxon>
    </lineage>
</organism>
<dbReference type="GO" id="GO:0071513">
    <property type="term" value="C:phosphopantothenoylcysteine decarboxylase complex"/>
    <property type="evidence" value="ECO:0007669"/>
    <property type="project" value="TreeGrafter"/>
</dbReference>
<evidence type="ECO:0000259" key="5">
    <source>
        <dbReference type="Pfam" id="PF02441"/>
    </source>
</evidence>
<keyword evidence="1 3" id="KW-0210">Decarboxylase</keyword>
<feature type="binding site" evidence="3">
    <location>
        <position position="336"/>
    </location>
    <ligand>
        <name>CTP</name>
        <dbReference type="ChEBI" id="CHEBI:37563"/>
    </ligand>
</feature>
<keyword evidence="3" id="KW-0511">Multifunctional enzyme</keyword>
<dbReference type="GO" id="GO:0010181">
    <property type="term" value="F:FMN binding"/>
    <property type="evidence" value="ECO:0007669"/>
    <property type="project" value="UniProtKB-UniRule"/>
</dbReference>
<dbReference type="PANTHER" id="PTHR14359">
    <property type="entry name" value="HOMO-OLIGOMERIC FLAVIN CONTAINING CYS DECARBOXYLASE FAMILY"/>
    <property type="match status" value="1"/>
</dbReference>
<feature type="domain" description="DNA/pantothenate metabolism flavoprotein C-terminal" evidence="6">
    <location>
        <begin position="195"/>
        <end position="411"/>
    </location>
</feature>
<feature type="domain" description="Flavoprotein" evidence="5">
    <location>
        <begin position="18"/>
        <end position="188"/>
    </location>
</feature>
<keyword evidence="3 4" id="KW-0285">Flavoprotein</keyword>
<evidence type="ECO:0000256" key="3">
    <source>
        <dbReference type="HAMAP-Rule" id="MF_02225"/>
    </source>
</evidence>
<feature type="binding site" evidence="3">
    <location>
        <begin position="317"/>
        <end position="320"/>
    </location>
    <ligand>
        <name>CTP</name>
        <dbReference type="ChEBI" id="CHEBI:37563"/>
    </ligand>
</feature>
<comment type="cofactor">
    <cofactor evidence="3">
        <name>Mg(2+)</name>
        <dbReference type="ChEBI" id="CHEBI:18420"/>
    </cofactor>
</comment>
<comment type="caution">
    <text evidence="3">Lacks conserved residue(s) required for the propagation of feature annotation.</text>
</comment>
<dbReference type="InterPro" id="IPR035929">
    <property type="entry name" value="CoaB-like_sf"/>
</dbReference>
<comment type="pathway">
    <text evidence="3 4">Cofactor biosynthesis; coenzyme A biosynthesis; CoA from (R)-pantothenate: step 2/5.</text>
</comment>
<dbReference type="InterPro" id="IPR007085">
    <property type="entry name" value="DNA/pantothenate-metab_flavo_C"/>
</dbReference>
<comment type="catalytic activity">
    <reaction evidence="3 4">
        <text>N-[(R)-4-phosphopantothenoyl]-L-cysteine + H(+) = (R)-4'-phosphopantetheine + CO2</text>
        <dbReference type="Rhea" id="RHEA:16793"/>
        <dbReference type="ChEBI" id="CHEBI:15378"/>
        <dbReference type="ChEBI" id="CHEBI:16526"/>
        <dbReference type="ChEBI" id="CHEBI:59458"/>
        <dbReference type="ChEBI" id="CHEBI:61723"/>
        <dbReference type="EC" id="4.1.1.36"/>
    </reaction>
</comment>
<comment type="similarity">
    <text evidence="3 4">In the C-terminal section; belongs to the PPC synthetase family.</text>
</comment>
<comment type="pathway">
    <text evidence="3 4">Cofactor biosynthesis; coenzyme A biosynthesis; CoA from (R)-pantothenate: step 3/5.</text>
</comment>
<feature type="region of interest" description="Phosphopantothenate--cysteine ligase" evidence="3">
    <location>
        <begin position="200"/>
        <end position="413"/>
    </location>
</feature>
<evidence type="ECO:0000256" key="1">
    <source>
        <dbReference type="ARBA" id="ARBA00022793"/>
    </source>
</evidence>
<feature type="binding site" evidence="3">
    <location>
        <position position="289"/>
    </location>
    <ligand>
        <name>CTP</name>
        <dbReference type="ChEBI" id="CHEBI:37563"/>
    </ligand>
</feature>
<reference evidence="7 8" key="1">
    <citation type="journal article" date="2017" name="ISME J.">
        <title>Genome of 'Ca. Desulfovibrio trichonymphae', an H2-oxidizing bacterium in a tripartite symbiotic system within a protist cell in the termite gut.</title>
        <authorList>
            <person name="Kuwahara H."/>
            <person name="Yuki M."/>
            <person name="Izawa K."/>
            <person name="Ohkuma M."/>
            <person name="Hongoh Y."/>
        </authorList>
    </citation>
    <scope>NUCLEOTIDE SEQUENCE [LARGE SCALE GENOMIC DNA]</scope>
    <source>
        <strain evidence="7 8">Rs-N31</strain>
    </source>
</reference>
<dbReference type="Pfam" id="PF02441">
    <property type="entry name" value="Flavoprotein"/>
    <property type="match status" value="1"/>
</dbReference>
<evidence type="ECO:0000259" key="6">
    <source>
        <dbReference type="Pfam" id="PF04127"/>
    </source>
</evidence>
<dbReference type="SUPFAM" id="SSF102645">
    <property type="entry name" value="CoaB-like"/>
    <property type="match status" value="1"/>
</dbReference>
<feature type="region of interest" description="Phosphopantothenoylcysteine decarboxylase" evidence="3">
    <location>
        <begin position="1"/>
        <end position="199"/>
    </location>
</feature>
<dbReference type="KEGG" id="dtr:RSDT_0247"/>
<dbReference type="PANTHER" id="PTHR14359:SF6">
    <property type="entry name" value="PHOSPHOPANTOTHENOYLCYSTEINE DECARBOXYLASE"/>
    <property type="match status" value="1"/>
</dbReference>
<keyword evidence="3 4" id="KW-0436">Ligase</keyword>
<comment type="similarity">
    <text evidence="3 4">In the N-terminal section; belongs to the HFCD (homo-oligomeric flavin containing Cys decarboxylase) superfamily.</text>
</comment>
<keyword evidence="2 3" id="KW-0456">Lyase</keyword>
<comment type="function">
    <text evidence="4">Catalyzes two steps in the biosynthesis of coenzyme A. In the first step cysteine is conjugated to 4'-phosphopantothenate to form 4-phosphopantothenoylcysteine, in the latter compound is decarboxylated to form 4'-phosphopantotheine.</text>
</comment>
<dbReference type="Gene3D" id="3.40.50.1950">
    <property type="entry name" value="Flavin prenyltransferase-like"/>
    <property type="match status" value="1"/>
</dbReference>
<dbReference type="EC" id="6.3.2.5" evidence="3"/>
<dbReference type="RefSeq" id="WP_096399292.1">
    <property type="nucleotide sequence ID" value="NZ_AP017368.1"/>
</dbReference>
<keyword evidence="8" id="KW-1185">Reference proteome</keyword>
<feature type="binding site" evidence="3">
    <location>
        <position position="354"/>
    </location>
    <ligand>
        <name>CTP</name>
        <dbReference type="ChEBI" id="CHEBI:37563"/>
    </ligand>
</feature>
<dbReference type="InterPro" id="IPR005252">
    <property type="entry name" value="CoaBC"/>
</dbReference>
<dbReference type="GO" id="GO:0004632">
    <property type="term" value="F:phosphopantothenate--cysteine ligase activity"/>
    <property type="evidence" value="ECO:0007669"/>
    <property type="project" value="UniProtKB-UniRule"/>
</dbReference>
<keyword evidence="3 4" id="KW-0288">FMN</keyword>
<comment type="cofactor">
    <cofactor evidence="3">
        <name>FMN</name>
        <dbReference type="ChEBI" id="CHEBI:58210"/>
    </cofactor>
    <text evidence="3">Binds 1 FMN per subunit.</text>
</comment>
<protein>
    <recommendedName>
        <fullName evidence="3">Coenzyme A biosynthesis bifunctional protein CoaBC</fullName>
    </recommendedName>
    <alternativeName>
        <fullName evidence="3">DNA/pantothenate metabolism flavoprotein</fullName>
    </alternativeName>
    <alternativeName>
        <fullName evidence="3">Phosphopantothenoylcysteine synthetase/decarboxylase</fullName>
        <shortName evidence="3">PPCS-PPCDC</shortName>
    </alternativeName>
    <domain>
        <recommendedName>
            <fullName evidence="3">Phosphopantothenoylcysteine decarboxylase</fullName>
            <shortName evidence="3">PPC decarboxylase</shortName>
            <shortName evidence="3">PPC-DC</shortName>
            <ecNumber evidence="3">4.1.1.36</ecNumber>
        </recommendedName>
        <alternativeName>
            <fullName evidence="3">CoaC</fullName>
        </alternativeName>
    </domain>
    <domain>
        <recommendedName>
            <fullName evidence="3">Phosphopantothenate--cysteine ligase</fullName>
            <ecNumber evidence="3">6.3.2.5</ecNumber>
        </recommendedName>
        <alternativeName>
            <fullName evidence="3">CoaB</fullName>
        </alternativeName>
        <alternativeName>
            <fullName evidence="3">Phosphopantothenoylcysteine synthetase</fullName>
            <shortName evidence="3">PPC synthetase</shortName>
            <shortName evidence="3">PPC-S</shortName>
        </alternativeName>
    </domain>
</protein>
<keyword evidence="3" id="KW-0479">Metal-binding</keyword>
<feature type="binding site" evidence="3">
    <location>
        <position position="358"/>
    </location>
    <ligand>
        <name>CTP</name>
        <dbReference type="ChEBI" id="CHEBI:37563"/>
    </ligand>
</feature>
<dbReference type="Gene3D" id="3.40.50.10300">
    <property type="entry name" value="CoaB-like"/>
    <property type="match status" value="1"/>
</dbReference>